<dbReference type="HOGENOM" id="CLU_047691_3_0_0"/>
<dbReference type="InterPro" id="IPR013325">
    <property type="entry name" value="RNA_pol_sigma_r2"/>
</dbReference>
<dbReference type="SUPFAM" id="SSF88659">
    <property type="entry name" value="Sigma3 and sigma4 domains of RNA polymerase sigma factors"/>
    <property type="match status" value="1"/>
</dbReference>
<proteinExistence type="inferred from homology"/>
<dbReference type="PANTHER" id="PTHR43133:SF51">
    <property type="entry name" value="RNA POLYMERASE SIGMA FACTOR"/>
    <property type="match status" value="1"/>
</dbReference>
<dbReference type="PANTHER" id="PTHR43133">
    <property type="entry name" value="RNA POLYMERASE ECF-TYPE SIGMA FACTO"/>
    <property type="match status" value="1"/>
</dbReference>
<keyword evidence="2" id="KW-0805">Transcription regulation</keyword>
<name>B1ZXG6_OPITP</name>
<dbReference type="GO" id="GO:0006352">
    <property type="term" value="P:DNA-templated transcription initiation"/>
    <property type="evidence" value="ECO:0007669"/>
    <property type="project" value="InterPro"/>
</dbReference>
<evidence type="ECO:0000259" key="6">
    <source>
        <dbReference type="Pfam" id="PF04542"/>
    </source>
</evidence>
<dbReference type="Proteomes" id="UP000007013">
    <property type="component" value="Chromosome"/>
</dbReference>
<dbReference type="CDD" id="cd06171">
    <property type="entry name" value="Sigma70_r4"/>
    <property type="match status" value="1"/>
</dbReference>
<sequence>MPATTHLTAKASRSHPSTENLRRATPDAAIDDELVRRFAQGDEAAFVEIMERYRGKIFTVTLGLLRNHADAEEITQDTFIRAHRGLANFRGDSSLATWLYRIAVNLARNRYWYFFRRRRQDSLSLDCALSEDSAATFADLVADVVQDPAQETVAGEFSTLVDLCMEKLDARHREILTLRNVLNRSYEEIATTLGINVGTVKSRIARARENLRTLLAEACPEFAPGAAPGEWFLPSRATYGRPAIACA</sequence>
<dbReference type="OrthoDB" id="9785675at2"/>
<feature type="domain" description="RNA polymerase sigma factor 70 region 4 type 2" evidence="7">
    <location>
        <begin position="161"/>
        <end position="211"/>
    </location>
</feature>
<evidence type="ECO:0000313" key="9">
    <source>
        <dbReference type="Proteomes" id="UP000007013"/>
    </source>
</evidence>
<evidence type="ECO:0000313" key="8">
    <source>
        <dbReference type="EMBL" id="ACB76961.1"/>
    </source>
</evidence>
<evidence type="ECO:0000256" key="5">
    <source>
        <dbReference type="SAM" id="MobiDB-lite"/>
    </source>
</evidence>
<dbReference type="GO" id="GO:0016987">
    <property type="term" value="F:sigma factor activity"/>
    <property type="evidence" value="ECO:0007669"/>
    <property type="project" value="UniProtKB-KW"/>
</dbReference>
<organism evidence="8 9">
    <name type="scientific">Opitutus terrae (strain DSM 11246 / JCM 15787 / PB90-1)</name>
    <dbReference type="NCBI Taxonomy" id="452637"/>
    <lineage>
        <taxon>Bacteria</taxon>
        <taxon>Pseudomonadati</taxon>
        <taxon>Verrucomicrobiota</taxon>
        <taxon>Opitutia</taxon>
        <taxon>Opitutales</taxon>
        <taxon>Opitutaceae</taxon>
        <taxon>Opitutus</taxon>
    </lineage>
</organism>
<dbReference type="eggNOG" id="COG1595">
    <property type="taxonomic scope" value="Bacteria"/>
</dbReference>
<feature type="domain" description="RNA polymerase sigma-70 region 2" evidence="6">
    <location>
        <begin position="50"/>
        <end position="111"/>
    </location>
</feature>
<evidence type="ECO:0000256" key="1">
    <source>
        <dbReference type="ARBA" id="ARBA00010641"/>
    </source>
</evidence>
<dbReference type="SUPFAM" id="SSF88946">
    <property type="entry name" value="Sigma2 domain of RNA polymerase sigma factors"/>
    <property type="match status" value="1"/>
</dbReference>
<dbReference type="InterPro" id="IPR007627">
    <property type="entry name" value="RNA_pol_sigma70_r2"/>
</dbReference>
<dbReference type="NCBIfam" id="TIGR02937">
    <property type="entry name" value="sigma70-ECF"/>
    <property type="match status" value="1"/>
</dbReference>
<keyword evidence="9" id="KW-1185">Reference proteome</keyword>
<gene>
    <name evidence="8" type="ordered locus">Oter_3684</name>
</gene>
<protein>
    <submittedName>
        <fullName evidence="8">RNA polymerase, sigma-24 subunit, ECF subfamily</fullName>
    </submittedName>
</protein>
<dbReference type="Gene3D" id="1.10.1740.10">
    <property type="match status" value="1"/>
</dbReference>
<dbReference type="STRING" id="452637.Oter_3684"/>
<accession>B1ZXG6</accession>
<dbReference type="Pfam" id="PF08281">
    <property type="entry name" value="Sigma70_r4_2"/>
    <property type="match status" value="1"/>
</dbReference>
<dbReference type="Gene3D" id="1.10.10.10">
    <property type="entry name" value="Winged helix-like DNA-binding domain superfamily/Winged helix DNA-binding domain"/>
    <property type="match status" value="1"/>
</dbReference>
<dbReference type="InterPro" id="IPR036388">
    <property type="entry name" value="WH-like_DNA-bd_sf"/>
</dbReference>
<dbReference type="RefSeq" id="WP_012376490.1">
    <property type="nucleotide sequence ID" value="NC_010571.1"/>
</dbReference>
<dbReference type="GO" id="GO:0003677">
    <property type="term" value="F:DNA binding"/>
    <property type="evidence" value="ECO:0007669"/>
    <property type="project" value="InterPro"/>
</dbReference>
<dbReference type="KEGG" id="ote:Oter_3684"/>
<evidence type="ECO:0000256" key="4">
    <source>
        <dbReference type="ARBA" id="ARBA00023163"/>
    </source>
</evidence>
<dbReference type="InterPro" id="IPR013324">
    <property type="entry name" value="RNA_pol_sigma_r3/r4-like"/>
</dbReference>
<feature type="region of interest" description="Disordered" evidence="5">
    <location>
        <begin position="1"/>
        <end position="23"/>
    </location>
</feature>
<dbReference type="InterPro" id="IPR039425">
    <property type="entry name" value="RNA_pol_sigma-70-like"/>
</dbReference>
<keyword evidence="4" id="KW-0804">Transcription</keyword>
<dbReference type="InterPro" id="IPR013249">
    <property type="entry name" value="RNA_pol_sigma70_r4_t2"/>
</dbReference>
<dbReference type="Pfam" id="PF04542">
    <property type="entry name" value="Sigma70_r2"/>
    <property type="match status" value="1"/>
</dbReference>
<dbReference type="AlphaFoldDB" id="B1ZXG6"/>
<dbReference type="EMBL" id="CP001032">
    <property type="protein sequence ID" value="ACB76961.1"/>
    <property type="molecule type" value="Genomic_DNA"/>
</dbReference>
<evidence type="ECO:0000256" key="3">
    <source>
        <dbReference type="ARBA" id="ARBA00023082"/>
    </source>
</evidence>
<evidence type="ECO:0000256" key="2">
    <source>
        <dbReference type="ARBA" id="ARBA00023015"/>
    </source>
</evidence>
<keyword evidence="3" id="KW-0731">Sigma factor</keyword>
<evidence type="ECO:0000259" key="7">
    <source>
        <dbReference type="Pfam" id="PF08281"/>
    </source>
</evidence>
<dbReference type="InterPro" id="IPR014284">
    <property type="entry name" value="RNA_pol_sigma-70_dom"/>
</dbReference>
<reference evidence="8 9" key="1">
    <citation type="journal article" date="2011" name="J. Bacteriol.">
        <title>Genome sequence of the verrucomicrobium Opitutus terrae PB90-1, an abundant inhabitant of rice paddy soil ecosystems.</title>
        <authorList>
            <person name="van Passel M.W."/>
            <person name="Kant R."/>
            <person name="Palva A."/>
            <person name="Copeland A."/>
            <person name="Lucas S."/>
            <person name="Lapidus A."/>
            <person name="Glavina del Rio T."/>
            <person name="Pitluck S."/>
            <person name="Goltsman E."/>
            <person name="Clum A."/>
            <person name="Sun H."/>
            <person name="Schmutz J."/>
            <person name="Larimer F.W."/>
            <person name="Land M.L."/>
            <person name="Hauser L."/>
            <person name="Kyrpides N."/>
            <person name="Mikhailova N."/>
            <person name="Richardson P.P."/>
            <person name="Janssen P.H."/>
            <person name="de Vos W.M."/>
            <person name="Smidt H."/>
        </authorList>
    </citation>
    <scope>NUCLEOTIDE SEQUENCE [LARGE SCALE GENOMIC DNA]</scope>
    <source>
        <strain evidence="9">DSM 11246 / JCM 15787 / PB90-1</strain>
    </source>
</reference>
<comment type="similarity">
    <text evidence="1">Belongs to the sigma-70 factor family. ECF subfamily.</text>
</comment>